<dbReference type="PANTHER" id="PTHR32309:SF13">
    <property type="entry name" value="FERRIC ENTEROBACTIN TRANSPORT PROTEIN FEPE"/>
    <property type="match status" value="1"/>
</dbReference>
<keyword evidence="2" id="KW-0067">ATP-binding</keyword>
<evidence type="ECO:0000256" key="2">
    <source>
        <dbReference type="ARBA" id="ARBA00022840"/>
    </source>
</evidence>
<dbReference type="Pfam" id="PF01656">
    <property type="entry name" value="CbiA"/>
    <property type="match status" value="1"/>
</dbReference>
<proteinExistence type="predicted"/>
<name>A0ABU1JI20_9PROT</name>
<comment type="caution">
    <text evidence="7">The sequence shown here is derived from an EMBL/GenBank/DDBJ whole genome shotgun (WGS) entry which is preliminary data.</text>
</comment>
<dbReference type="Proteomes" id="UP001262410">
    <property type="component" value="Unassembled WGS sequence"/>
</dbReference>
<reference evidence="7 8" key="1">
    <citation type="submission" date="2023-07" db="EMBL/GenBank/DDBJ databases">
        <title>Sorghum-associated microbial communities from plants grown in Nebraska, USA.</title>
        <authorList>
            <person name="Schachtman D."/>
        </authorList>
    </citation>
    <scope>NUCLEOTIDE SEQUENCE [LARGE SCALE GENOMIC DNA]</scope>
    <source>
        <strain evidence="7 8">584</strain>
    </source>
</reference>
<dbReference type="CDD" id="cd05387">
    <property type="entry name" value="BY-kinase"/>
    <property type="match status" value="1"/>
</dbReference>
<organism evidence="7 8">
    <name type="scientific">Inquilinus ginsengisoli</name>
    <dbReference type="NCBI Taxonomy" id="363840"/>
    <lineage>
        <taxon>Bacteria</taxon>
        <taxon>Pseudomonadati</taxon>
        <taxon>Pseudomonadota</taxon>
        <taxon>Alphaproteobacteria</taxon>
        <taxon>Rhodospirillales</taxon>
        <taxon>Rhodospirillaceae</taxon>
        <taxon>Inquilinus</taxon>
    </lineage>
</organism>
<gene>
    <name evidence="7" type="ORF">E9232_000760</name>
</gene>
<evidence type="ECO:0000259" key="5">
    <source>
        <dbReference type="Pfam" id="PF01656"/>
    </source>
</evidence>
<dbReference type="Gene3D" id="3.40.50.300">
    <property type="entry name" value="P-loop containing nucleotide triphosphate hydrolases"/>
    <property type="match status" value="1"/>
</dbReference>
<evidence type="ECO:0000256" key="3">
    <source>
        <dbReference type="SAM" id="Coils"/>
    </source>
</evidence>
<protein>
    <submittedName>
        <fullName evidence="7">Capsular exopolysaccharide synthesis family protein</fullName>
    </submittedName>
</protein>
<evidence type="ECO:0000313" key="8">
    <source>
        <dbReference type="Proteomes" id="UP001262410"/>
    </source>
</evidence>
<dbReference type="InterPro" id="IPR002586">
    <property type="entry name" value="CobQ/CobB/MinD/ParA_Nub-bd_dom"/>
</dbReference>
<feature type="transmembrane region" description="Helical" evidence="4">
    <location>
        <begin position="27"/>
        <end position="45"/>
    </location>
</feature>
<evidence type="ECO:0000256" key="4">
    <source>
        <dbReference type="SAM" id="Phobius"/>
    </source>
</evidence>
<dbReference type="RefSeq" id="WP_309792227.1">
    <property type="nucleotide sequence ID" value="NZ_JAVDPW010000001.1"/>
</dbReference>
<dbReference type="InterPro" id="IPR032807">
    <property type="entry name" value="GNVR"/>
</dbReference>
<dbReference type="SUPFAM" id="SSF52540">
    <property type="entry name" value="P-loop containing nucleoside triphosphate hydrolases"/>
    <property type="match status" value="1"/>
</dbReference>
<dbReference type="InterPro" id="IPR027417">
    <property type="entry name" value="P-loop_NTPase"/>
</dbReference>
<dbReference type="InterPro" id="IPR005702">
    <property type="entry name" value="Wzc-like_C"/>
</dbReference>
<feature type="domain" description="CobQ/CobB/MinD/ParA nucleotide binding" evidence="5">
    <location>
        <begin position="542"/>
        <end position="710"/>
    </location>
</feature>
<feature type="domain" description="Tyrosine-protein kinase G-rich" evidence="6">
    <location>
        <begin position="395"/>
        <end position="470"/>
    </location>
</feature>
<keyword evidence="3" id="KW-0175">Coiled coil</keyword>
<dbReference type="InterPro" id="IPR050445">
    <property type="entry name" value="Bact_polysacc_biosynth/exp"/>
</dbReference>
<dbReference type="PANTHER" id="PTHR32309">
    <property type="entry name" value="TYROSINE-PROTEIN KINASE"/>
    <property type="match status" value="1"/>
</dbReference>
<feature type="coiled-coil region" evidence="3">
    <location>
        <begin position="225"/>
        <end position="377"/>
    </location>
</feature>
<sequence length="751" mass="81088">MIEIVNGSGHHMRGLQDYLRILRRRKLAVWISVGAATAIAGFLYLQAEPRYVAEVVIALDARRVQILPADAVISPMPQDSPVLRTELDVIASRTMAERVAGILERRGYAPGDIAPPLAETFRQRIERWIGNGWDTVVGSASPEPPAALSDAGAGAPKPDVIGRLLENLQVSNDGRSYTIFISYSAGDPEFAAEAANAFGEAYLSYQASVQSEATRQASEWLGAKLDDLRQRLEVSEAAAERFRRDAGLIESDGTTLETQRINALNIELVQARSSRADAEARLDTAKALSQNEGGLDNFAQVLGSATIQALRTEQAKLERSLSELQDTGAVKSSQLPSLESQLASLRQQIAAEVQRVLKSLDNELDVARRKESALQAAFHEAEADLTNTSDARVQLNQLEREATADRTIYETYLNRYKQTIEQQGYAVREARMVSEAEPPSVPASPKLVPYAGLGLLAGLGLGFGLALLRENLDDRVRSPEDLEQAIGIPVMDLVPRIQKGRRATPVSAFVLDQPRSAFSEAIRTLRSTLQLAPATRRAQVLMFTSVHAGEGKTSLAVSIARSAARAGLKTLVVDADLRKPAIAAQFGSSAAPPEPKAAGCSEALEEVIQIDPRSQAHFIAPALLGESLDCIFGGGSLREALSKLRKRYDLIILDTAPASTSTDAAQMGALADATILVVRWGRTNKEDVATSIRQLAFRGVTVSGVILNDVPAGRQTRYEPNSLTIAAWSPEINQPPPPDLRGKGIELVKEA</sequence>
<evidence type="ECO:0000259" key="6">
    <source>
        <dbReference type="Pfam" id="PF13807"/>
    </source>
</evidence>
<dbReference type="Pfam" id="PF13807">
    <property type="entry name" value="GNVR"/>
    <property type="match status" value="1"/>
</dbReference>
<keyword evidence="4" id="KW-0812">Transmembrane</keyword>
<keyword evidence="4" id="KW-1133">Transmembrane helix</keyword>
<evidence type="ECO:0000313" key="7">
    <source>
        <dbReference type="EMBL" id="MDR6288261.1"/>
    </source>
</evidence>
<keyword evidence="4" id="KW-0472">Membrane</keyword>
<accession>A0ABU1JI20</accession>
<dbReference type="EMBL" id="JAVDPW010000001">
    <property type="protein sequence ID" value="MDR6288261.1"/>
    <property type="molecule type" value="Genomic_DNA"/>
</dbReference>
<evidence type="ECO:0000256" key="1">
    <source>
        <dbReference type="ARBA" id="ARBA00022741"/>
    </source>
</evidence>
<keyword evidence="8" id="KW-1185">Reference proteome</keyword>
<keyword evidence="1" id="KW-0547">Nucleotide-binding</keyword>